<dbReference type="Proteomes" id="UP000185696">
    <property type="component" value="Unassembled WGS sequence"/>
</dbReference>
<accession>A0A7Z1AUD9</accession>
<dbReference type="InterPro" id="IPR032371">
    <property type="entry name" value="DUF4873"/>
</dbReference>
<proteinExistence type="predicted"/>
<evidence type="ECO:0000313" key="4">
    <source>
        <dbReference type="Proteomes" id="UP000185696"/>
    </source>
</evidence>
<evidence type="ECO:0000256" key="1">
    <source>
        <dbReference type="SAM" id="MobiDB-lite"/>
    </source>
</evidence>
<reference evidence="3 4" key="1">
    <citation type="submission" date="2016-12" db="EMBL/GenBank/DDBJ databases">
        <title>The draft genome sequence of Actinophytocola xinjiangensis.</title>
        <authorList>
            <person name="Wang W."/>
            <person name="Yuan L."/>
        </authorList>
    </citation>
    <scope>NUCLEOTIDE SEQUENCE [LARGE SCALE GENOMIC DNA]</scope>
    <source>
        <strain evidence="3 4">CGMCC 4.4663</strain>
    </source>
</reference>
<gene>
    <name evidence="3" type="ORF">BLA60_38335</name>
</gene>
<evidence type="ECO:0000313" key="3">
    <source>
        <dbReference type="EMBL" id="OLF04955.1"/>
    </source>
</evidence>
<feature type="compositionally biased region" description="Pro residues" evidence="1">
    <location>
        <begin position="91"/>
        <end position="100"/>
    </location>
</feature>
<feature type="compositionally biased region" description="Polar residues" evidence="1">
    <location>
        <begin position="64"/>
        <end position="74"/>
    </location>
</feature>
<dbReference type="RefSeq" id="WP_075138002.1">
    <property type="nucleotide sequence ID" value="NZ_MSIF01000035.1"/>
</dbReference>
<keyword evidence="4" id="KW-1185">Reference proteome</keyword>
<sequence>MDAPHDDDGYEGPATLRVDDTDLPVTVTLAGHFEPIDGKYHWYGRIQPNESLTALLGTRRATANLTTPTGQAQGDLTDPDPWGRYRITGTTPPPFPTDLH</sequence>
<name>A0A7Z1AUD9_9PSEU</name>
<feature type="domain" description="DUF4873" evidence="2">
    <location>
        <begin position="7"/>
        <end position="96"/>
    </location>
</feature>
<dbReference type="EMBL" id="MSIF01000035">
    <property type="protein sequence ID" value="OLF04955.1"/>
    <property type="molecule type" value="Genomic_DNA"/>
</dbReference>
<dbReference type="Pfam" id="PF16170">
    <property type="entry name" value="DUF4873"/>
    <property type="match status" value="1"/>
</dbReference>
<evidence type="ECO:0000259" key="2">
    <source>
        <dbReference type="Pfam" id="PF16170"/>
    </source>
</evidence>
<dbReference type="AlphaFoldDB" id="A0A7Z1AUD9"/>
<dbReference type="OrthoDB" id="3683556at2"/>
<comment type="caution">
    <text evidence="3">The sequence shown here is derived from an EMBL/GenBank/DDBJ whole genome shotgun (WGS) entry which is preliminary data.</text>
</comment>
<feature type="region of interest" description="Disordered" evidence="1">
    <location>
        <begin position="64"/>
        <end position="100"/>
    </location>
</feature>
<protein>
    <submittedName>
        <fullName evidence="3">DUF4873 domain-containing protein</fullName>
    </submittedName>
</protein>
<organism evidence="3 4">
    <name type="scientific">Actinophytocola xinjiangensis</name>
    <dbReference type="NCBI Taxonomy" id="485602"/>
    <lineage>
        <taxon>Bacteria</taxon>
        <taxon>Bacillati</taxon>
        <taxon>Actinomycetota</taxon>
        <taxon>Actinomycetes</taxon>
        <taxon>Pseudonocardiales</taxon>
        <taxon>Pseudonocardiaceae</taxon>
    </lineage>
</organism>